<proteinExistence type="inferred from homology"/>
<keyword evidence="4 8" id="KW-0663">Pyridoxal phosphate</keyword>
<reference evidence="10 11" key="1">
    <citation type="submission" date="2016-05" db="EMBL/GenBank/DDBJ databases">
        <authorList>
            <person name="Lavstsen T."/>
            <person name="Jespersen J.S."/>
        </authorList>
    </citation>
    <scope>NUCLEOTIDE SEQUENCE [LARGE SCALE GENOMIC DNA]</scope>
    <source>
        <strain evidence="10 11">B7-9</strain>
    </source>
</reference>
<dbReference type="EMBL" id="LYXE01000170">
    <property type="protein sequence ID" value="PDV97020.1"/>
    <property type="molecule type" value="Genomic_DNA"/>
</dbReference>
<dbReference type="Gene3D" id="3.90.1150.180">
    <property type="match status" value="1"/>
</dbReference>
<dbReference type="InterPro" id="IPR004534">
    <property type="entry name" value="SelA_trans"/>
</dbReference>
<evidence type="ECO:0000256" key="5">
    <source>
        <dbReference type="ARBA" id="ARBA00022917"/>
    </source>
</evidence>
<evidence type="ECO:0000256" key="6">
    <source>
        <dbReference type="ARBA" id="ARBA00023266"/>
    </source>
</evidence>
<evidence type="ECO:0000313" key="11">
    <source>
        <dbReference type="Proteomes" id="UP000220922"/>
    </source>
</evidence>
<dbReference type="InterPro" id="IPR015421">
    <property type="entry name" value="PyrdxlP-dep_Trfase_major"/>
</dbReference>
<dbReference type="Pfam" id="PF03841">
    <property type="entry name" value="SelA"/>
    <property type="match status" value="1"/>
</dbReference>
<evidence type="ECO:0000256" key="9">
    <source>
        <dbReference type="PIRSR" id="PIRSR618319-50"/>
    </source>
</evidence>
<name>A0A2H3L457_9CHLR</name>
<sequence>MTRRDLPSVDRLLQVVRAEADPTWPGALLREAVRAELDDLRGRLQAGEEREAAPPEALLRTLAEQVIARITTELRPSLRPVINATGVIIQTNLGRAPLSAAARAAMHAVAPGYSNLEYDLVDGKRGSRNVHLETLLTRLTGAEAALAVNNNAAAVYLALLALAAGREVIVSRGQAVEIGGGFRIPDVLRQSGATLVEVGTTNRTYARDYDAAITERTAMLLRVHSSNFRLVGFVHEASLAELATVAQAHGVPLVDDLGSGTLLPTAPFGLAPEPMVQESIAAGADLVTFSGDKLLGGPQAGLLVGRAALIAQLRRHPLARALRLDKTTIAGLEATLRSYVRGQALDEIPVWQMISAPLPRLQARAEALAAALQAAGIAASVTPCRSAIGGGSLPGETLASVGVAVLPGPVGAEVLMQRLRLGEPAVIARINDEQLFFDLRTVGEDETDALVTRLRDAS</sequence>
<comment type="catalytic activity">
    <reaction evidence="8">
        <text>L-seryl-tRNA(Sec) + selenophosphate + H(+) = L-selenocysteinyl-tRNA(Sec) + phosphate</text>
        <dbReference type="Rhea" id="RHEA:22728"/>
        <dbReference type="Rhea" id="RHEA-COMP:9742"/>
        <dbReference type="Rhea" id="RHEA-COMP:9743"/>
        <dbReference type="ChEBI" id="CHEBI:15378"/>
        <dbReference type="ChEBI" id="CHEBI:16144"/>
        <dbReference type="ChEBI" id="CHEBI:43474"/>
        <dbReference type="ChEBI" id="CHEBI:78533"/>
        <dbReference type="ChEBI" id="CHEBI:78573"/>
        <dbReference type="EC" id="2.9.1.1"/>
    </reaction>
</comment>
<dbReference type="Gene3D" id="3.40.640.10">
    <property type="entry name" value="Type I PLP-dependent aspartate aminotransferase-like (Major domain)"/>
    <property type="match status" value="1"/>
</dbReference>
<evidence type="ECO:0000256" key="8">
    <source>
        <dbReference type="HAMAP-Rule" id="MF_00423"/>
    </source>
</evidence>
<dbReference type="AlphaFoldDB" id="A0A2H3L457"/>
<dbReference type="InterPro" id="IPR015424">
    <property type="entry name" value="PyrdxlP-dep_Trfase"/>
</dbReference>
<comment type="cofactor">
    <cofactor evidence="1 8 9">
        <name>pyridoxal 5'-phosphate</name>
        <dbReference type="ChEBI" id="CHEBI:597326"/>
    </cofactor>
</comment>
<dbReference type="GO" id="GO:0005737">
    <property type="term" value="C:cytoplasm"/>
    <property type="evidence" value="ECO:0007669"/>
    <property type="project" value="UniProtKB-SubCell"/>
</dbReference>
<evidence type="ECO:0000256" key="1">
    <source>
        <dbReference type="ARBA" id="ARBA00001933"/>
    </source>
</evidence>
<dbReference type="PANTHER" id="PTHR32328:SF0">
    <property type="entry name" value="L-SERYL-TRNA(SEC) SELENIUM TRANSFERASE"/>
    <property type="match status" value="1"/>
</dbReference>
<organism evidence="10 11">
    <name type="scientific">Candidatus Chloroploca asiatica</name>
    <dbReference type="NCBI Taxonomy" id="1506545"/>
    <lineage>
        <taxon>Bacteria</taxon>
        <taxon>Bacillati</taxon>
        <taxon>Chloroflexota</taxon>
        <taxon>Chloroflexia</taxon>
        <taxon>Chloroflexales</taxon>
        <taxon>Chloroflexineae</taxon>
        <taxon>Oscillochloridaceae</taxon>
        <taxon>Candidatus Chloroploca</taxon>
    </lineage>
</organism>
<dbReference type="OrthoDB" id="9787096at2"/>
<dbReference type="GO" id="GO:0001514">
    <property type="term" value="P:selenocysteine incorporation"/>
    <property type="evidence" value="ECO:0007669"/>
    <property type="project" value="UniProtKB-UniRule"/>
</dbReference>
<evidence type="ECO:0000256" key="7">
    <source>
        <dbReference type="ARBA" id="ARBA00044507"/>
    </source>
</evidence>
<dbReference type="SUPFAM" id="SSF53383">
    <property type="entry name" value="PLP-dependent transferases"/>
    <property type="match status" value="1"/>
</dbReference>
<dbReference type="GO" id="GO:0001717">
    <property type="term" value="P:conversion of seryl-tRNAsec to selenocys-tRNAsec"/>
    <property type="evidence" value="ECO:0007669"/>
    <property type="project" value="UniProtKB-UniRule"/>
</dbReference>
<dbReference type="EC" id="2.9.1.1" evidence="8"/>
<comment type="subcellular location">
    <subcellularLocation>
        <location evidence="8">Cytoplasm</location>
    </subcellularLocation>
</comment>
<comment type="similarity">
    <text evidence="7 8">Belongs to the SelA family.</text>
</comment>
<dbReference type="GO" id="GO:0004125">
    <property type="term" value="F:L-seryl-tRNA(Sec) selenium transferase activity"/>
    <property type="evidence" value="ECO:0007669"/>
    <property type="project" value="UniProtKB-UniRule"/>
</dbReference>
<dbReference type="NCBIfam" id="TIGR00474">
    <property type="entry name" value="selA"/>
    <property type="match status" value="1"/>
</dbReference>
<comment type="caution">
    <text evidence="10">The sequence shown here is derived from an EMBL/GenBank/DDBJ whole genome shotgun (WGS) entry which is preliminary data.</text>
</comment>
<dbReference type="Proteomes" id="UP000220922">
    <property type="component" value="Unassembled WGS sequence"/>
</dbReference>
<dbReference type="InterPro" id="IPR018319">
    <property type="entry name" value="SelA-like"/>
</dbReference>
<keyword evidence="5 8" id="KW-0648">Protein biosynthesis</keyword>
<accession>A0A2H3L457</accession>
<evidence type="ECO:0000256" key="2">
    <source>
        <dbReference type="ARBA" id="ARBA00022490"/>
    </source>
</evidence>
<dbReference type="HAMAP" id="MF_00423">
    <property type="entry name" value="SelA"/>
    <property type="match status" value="1"/>
</dbReference>
<keyword evidence="11" id="KW-1185">Reference proteome</keyword>
<dbReference type="UniPathway" id="UPA00906">
    <property type="reaction ID" value="UER00896"/>
</dbReference>
<keyword evidence="6 8" id="KW-0711">Selenium</keyword>
<keyword evidence="3 8" id="KW-0808">Transferase</keyword>
<evidence type="ECO:0000313" key="10">
    <source>
        <dbReference type="EMBL" id="PDV97020.1"/>
    </source>
</evidence>
<protein>
    <recommendedName>
        <fullName evidence="8">L-seryl-tRNA(Sec) selenium transferase</fullName>
        <ecNumber evidence="8">2.9.1.1</ecNumber>
    </recommendedName>
    <alternativeName>
        <fullName evidence="8">Selenocysteine synthase</fullName>
        <shortName evidence="8">Sec synthase</shortName>
    </alternativeName>
    <alternativeName>
        <fullName evidence="8">Selenocysteinyl-tRNA(Sec) synthase</fullName>
    </alternativeName>
</protein>
<dbReference type="PANTHER" id="PTHR32328">
    <property type="entry name" value="L-SERYL-TRNA(SEC) SELENIUM TRANSFERASE"/>
    <property type="match status" value="1"/>
</dbReference>
<comment type="pathway">
    <text evidence="8">Aminoacyl-tRNA biosynthesis; selenocysteinyl-tRNA(Sec) biosynthesis; selenocysteinyl-tRNA(Sec) from L-seryl-tRNA(Sec) (bacterial route): step 1/1.</text>
</comment>
<comment type="function">
    <text evidence="8">Converts seryl-tRNA(Sec) to selenocysteinyl-tRNA(Sec) required for selenoprotein biosynthesis.</text>
</comment>
<evidence type="ECO:0000256" key="4">
    <source>
        <dbReference type="ARBA" id="ARBA00022898"/>
    </source>
</evidence>
<evidence type="ECO:0000256" key="3">
    <source>
        <dbReference type="ARBA" id="ARBA00022679"/>
    </source>
</evidence>
<feature type="modified residue" description="N6-(pyridoxal phosphate)lysine" evidence="8 9">
    <location>
        <position position="293"/>
    </location>
</feature>
<keyword evidence="2 8" id="KW-0963">Cytoplasm</keyword>
<gene>
    <name evidence="8" type="primary">selA</name>
    <name evidence="10" type="ORF">A9Q02_05500</name>
</gene>